<dbReference type="OrthoDB" id="4851849at2759"/>
<gene>
    <name evidence="1" type="ORF">P154DRAFT_388592</name>
</gene>
<organism evidence="1 2">
    <name type="scientific">Amniculicola lignicola CBS 123094</name>
    <dbReference type="NCBI Taxonomy" id="1392246"/>
    <lineage>
        <taxon>Eukaryota</taxon>
        <taxon>Fungi</taxon>
        <taxon>Dikarya</taxon>
        <taxon>Ascomycota</taxon>
        <taxon>Pezizomycotina</taxon>
        <taxon>Dothideomycetes</taxon>
        <taxon>Pleosporomycetidae</taxon>
        <taxon>Pleosporales</taxon>
        <taxon>Amniculicolaceae</taxon>
        <taxon>Amniculicola</taxon>
    </lineage>
</organism>
<protein>
    <submittedName>
        <fullName evidence="1">Uncharacterized protein</fullName>
    </submittedName>
</protein>
<evidence type="ECO:0000313" key="2">
    <source>
        <dbReference type="Proteomes" id="UP000799779"/>
    </source>
</evidence>
<dbReference type="Proteomes" id="UP000799779">
    <property type="component" value="Unassembled WGS sequence"/>
</dbReference>
<proteinExistence type="predicted"/>
<reference evidence="1" key="1">
    <citation type="journal article" date="2020" name="Stud. Mycol.">
        <title>101 Dothideomycetes genomes: a test case for predicting lifestyles and emergence of pathogens.</title>
        <authorList>
            <person name="Haridas S."/>
            <person name="Albert R."/>
            <person name="Binder M."/>
            <person name="Bloem J."/>
            <person name="Labutti K."/>
            <person name="Salamov A."/>
            <person name="Andreopoulos B."/>
            <person name="Baker S."/>
            <person name="Barry K."/>
            <person name="Bills G."/>
            <person name="Bluhm B."/>
            <person name="Cannon C."/>
            <person name="Castanera R."/>
            <person name="Culley D."/>
            <person name="Daum C."/>
            <person name="Ezra D."/>
            <person name="Gonzalez J."/>
            <person name="Henrissat B."/>
            <person name="Kuo A."/>
            <person name="Liang C."/>
            <person name="Lipzen A."/>
            <person name="Lutzoni F."/>
            <person name="Magnuson J."/>
            <person name="Mondo S."/>
            <person name="Nolan M."/>
            <person name="Ohm R."/>
            <person name="Pangilinan J."/>
            <person name="Park H.-J."/>
            <person name="Ramirez L."/>
            <person name="Alfaro M."/>
            <person name="Sun H."/>
            <person name="Tritt A."/>
            <person name="Yoshinaga Y."/>
            <person name="Zwiers L.-H."/>
            <person name="Turgeon B."/>
            <person name="Goodwin S."/>
            <person name="Spatafora J."/>
            <person name="Crous P."/>
            <person name="Grigoriev I."/>
        </authorList>
    </citation>
    <scope>NUCLEOTIDE SEQUENCE</scope>
    <source>
        <strain evidence="1">CBS 123094</strain>
    </source>
</reference>
<feature type="non-terminal residue" evidence="1">
    <location>
        <position position="1"/>
    </location>
</feature>
<keyword evidence="2" id="KW-1185">Reference proteome</keyword>
<dbReference type="EMBL" id="ML977616">
    <property type="protein sequence ID" value="KAF1997248.1"/>
    <property type="molecule type" value="Genomic_DNA"/>
</dbReference>
<evidence type="ECO:0000313" key="1">
    <source>
        <dbReference type="EMBL" id="KAF1997248.1"/>
    </source>
</evidence>
<dbReference type="AlphaFoldDB" id="A0A6A5W7Z9"/>
<accession>A0A6A5W7Z9</accession>
<feature type="non-terminal residue" evidence="1">
    <location>
        <position position="168"/>
    </location>
</feature>
<sequence>LELRPKEKQQTFHLLEILSRLRYPSPVSEVFWMFGFCTCRTIFQTERLAGIYAVILYGLNDQPKAFEALWNALKNNKLHELFHRFGYGDYQSNIPELQHFFSTSMEHRPTVWRLIQFLRDIDNLNPSNALAEDYGFALCRNHQEVGKLKDIYSKLLGITGPSALHDAC</sequence>
<name>A0A6A5W7Z9_9PLEO</name>